<dbReference type="AlphaFoldDB" id="A0A1R1PGJ9"/>
<accession>A0A1R1PGJ9</accession>
<evidence type="ECO:0000256" key="6">
    <source>
        <dbReference type="ARBA" id="ARBA00048348"/>
    </source>
</evidence>
<comment type="cofactor">
    <cofactor evidence="7">
        <name>Zn(2+)</name>
        <dbReference type="ChEBI" id="CHEBI:29105"/>
    </cofactor>
    <text evidence="7">Binds 1 zinc ion per subunit.</text>
</comment>
<dbReference type="EC" id="4.2.1.1" evidence="2 8"/>
<feature type="binding site" evidence="7">
    <location>
        <position position="132"/>
    </location>
    <ligand>
        <name>Zn(2+)</name>
        <dbReference type="ChEBI" id="CHEBI:29105"/>
    </ligand>
</feature>
<feature type="chain" id="PRO_5012887314" description="Carbonic anhydrase" evidence="9">
    <location>
        <begin position="18"/>
        <end position="256"/>
    </location>
</feature>
<name>A0A1R1PGJ9_ZANCU</name>
<comment type="function">
    <text evidence="8">Reversible hydration of carbon dioxide.</text>
</comment>
<evidence type="ECO:0000256" key="1">
    <source>
        <dbReference type="ARBA" id="ARBA00006217"/>
    </source>
</evidence>
<keyword evidence="9" id="KW-0732">Signal</keyword>
<evidence type="ECO:0000313" key="11">
    <source>
        <dbReference type="Proteomes" id="UP000188320"/>
    </source>
</evidence>
<evidence type="ECO:0000256" key="9">
    <source>
        <dbReference type="SAM" id="SignalP"/>
    </source>
</evidence>
<evidence type="ECO:0000256" key="4">
    <source>
        <dbReference type="ARBA" id="ARBA00022833"/>
    </source>
</evidence>
<protein>
    <recommendedName>
        <fullName evidence="2 8">Carbonic anhydrase</fullName>
        <ecNumber evidence="2 8">4.2.1.1</ecNumber>
    </recommendedName>
    <alternativeName>
        <fullName evidence="8">Carbonate dehydratase</fullName>
    </alternativeName>
</protein>
<dbReference type="PANTHER" id="PTHR11002">
    <property type="entry name" value="CARBONIC ANHYDRASE"/>
    <property type="match status" value="1"/>
</dbReference>
<keyword evidence="4 7" id="KW-0862">Zinc</keyword>
<dbReference type="EMBL" id="LSSK01001306">
    <property type="protein sequence ID" value="OMH80101.1"/>
    <property type="molecule type" value="Genomic_DNA"/>
</dbReference>
<dbReference type="Pfam" id="PF00484">
    <property type="entry name" value="Pro_CA"/>
    <property type="match status" value="1"/>
</dbReference>
<comment type="caution">
    <text evidence="10">The sequence shown here is derived from an EMBL/GenBank/DDBJ whole genome shotgun (WGS) entry which is preliminary data.</text>
</comment>
<sequence length="256" mass="28284">MLYSKFISAGLLSVVASATVVPRGLFAKDSLVRRDIVDTIISEDEHWAEANIANYGPEFFTSHLAGQNPDLLYIGCSDSRVPSDVFMNATLGEVFTHRNIANSIVLGDPNTMSVIDYALVHLNVSTIAITGHTGCGGVKASMDPEELEKSIKTFIKPITRLYQKNKSYIDALPTDAERQSFLVQLNVMRLVRLASNLKTVTERWEKGLPLVIHGLVYRMENGTLHDLNVTVSSKGQFDELYYPPLKAQGLEFCACS</sequence>
<evidence type="ECO:0000313" key="10">
    <source>
        <dbReference type="EMBL" id="OMH80101.1"/>
    </source>
</evidence>
<dbReference type="SMART" id="SM00947">
    <property type="entry name" value="Pro_CA"/>
    <property type="match status" value="1"/>
</dbReference>
<dbReference type="GO" id="GO:0008270">
    <property type="term" value="F:zinc ion binding"/>
    <property type="evidence" value="ECO:0007669"/>
    <property type="project" value="UniProtKB-UniRule"/>
</dbReference>
<comment type="similarity">
    <text evidence="1 8">Belongs to the beta-class carbonic anhydrase family.</text>
</comment>
<feature type="binding site" evidence="7">
    <location>
        <position position="78"/>
    </location>
    <ligand>
        <name>Zn(2+)</name>
        <dbReference type="ChEBI" id="CHEBI:29105"/>
    </ligand>
</feature>
<dbReference type="Proteomes" id="UP000188320">
    <property type="component" value="Unassembled WGS sequence"/>
</dbReference>
<organism evidence="10 11">
    <name type="scientific">Zancudomyces culisetae</name>
    <name type="common">Gut fungus</name>
    <name type="synonym">Smittium culisetae</name>
    <dbReference type="NCBI Taxonomy" id="1213189"/>
    <lineage>
        <taxon>Eukaryota</taxon>
        <taxon>Fungi</taxon>
        <taxon>Fungi incertae sedis</taxon>
        <taxon>Zoopagomycota</taxon>
        <taxon>Kickxellomycotina</taxon>
        <taxon>Harpellomycetes</taxon>
        <taxon>Harpellales</taxon>
        <taxon>Legeriomycetaceae</taxon>
        <taxon>Zancudomyces</taxon>
    </lineage>
</organism>
<comment type="catalytic activity">
    <reaction evidence="6 8">
        <text>hydrogencarbonate + H(+) = CO2 + H2O</text>
        <dbReference type="Rhea" id="RHEA:10748"/>
        <dbReference type="ChEBI" id="CHEBI:15377"/>
        <dbReference type="ChEBI" id="CHEBI:15378"/>
        <dbReference type="ChEBI" id="CHEBI:16526"/>
        <dbReference type="ChEBI" id="CHEBI:17544"/>
        <dbReference type="EC" id="4.2.1.1"/>
    </reaction>
</comment>
<reference evidence="11" key="1">
    <citation type="submission" date="2017-01" db="EMBL/GenBank/DDBJ databases">
        <authorList>
            <person name="Wang Y."/>
            <person name="White M."/>
            <person name="Kvist S."/>
            <person name="Moncalvo J.-M."/>
        </authorList>
    </citation>
    <scope>NUCLEOTIDE SEQUENCE [LARGE SCALE GENOMIC DNA]</scope>
    <source>
        <strain evidence="11">COL-18-3</strain>
    </source>
</reference>
<dbReference type="GO" id="GO:0004089">
    <property type="term" value="F:carbonate dehydratase activity"/>
    <property type="evidence" value="ECO:0007669"/>
    <property type="project" value="UniProtKB-UniRule"/>
</dbReference>
<evidence type="ECO:0000256" key="5">
    <source>
        <dbReference type="ARBA" id="ARBA00023239"/>
    </source>
</evidence>
<evidence type="ECO:0000256" key="2">
    <source>
        <dbReference type="ARBA" id="ARBA00012925"/>
    </source>
</evidence>
<dbReference type="PANTHER" id="PTHR11002:SF76">
    <property type="entry name" value="CARBONIC ANHYDRASE"/>
    <property type="match status" value="1"/>
</dbReference>
<feature type="binding site" evidence="7">
    <location>
        <position position="135"/>
    </location>
    <ligand>
        <name>Zn(2+)</name>
        <dbReference type="ChEBI" id="CHEBI:29105"/>
    </ligand>
</feature>
<evidence type="ECO:0000256" key="3">
    <source>
        <dbReference type="ARBA" id="ARBA00022723"/>
    </source>
</evidence>
<gene>
    <name evidence="10" type="ORF">AX774_g6462</name>
</gene>
<proteinExistence type="inferred from homology"/>
<dbReference type="OrthoDB" id="10248475at2759"/>
<keyword evidence="5 8" id="KW-0456">Lyase</keyword>
<feature type="signal peptide" evidence="9">
    <location>
        <begin position="1"/>
        <end position="17"/>
    </location>
</feature>
<keyword evidence="11" id="KW-1185">Reference proteome</keyword>
<dbReference type="Gene3D" id="3.40.1050.10">
    <property type="entry name" value="Carbonic anhydrase"/>
    <property type="match status" value="1"/>
</dbReference>
<dbReference type="InterPro" id="IPR001765">
    <property type="entry name" value="Carbonic_anhydrase"/>
</dbReference>
<evidence type="ECO:0000256" key="7">
    <source>
        <dbReference type="PIRSR" id="PIRSR601765-1"/>
    </source>
</evidence>
<keyword evidence="3 7" id="KW-0479">Metal-binding</keyword>
<dbReference type="InterPro" id="IPR036874">
    <property type="entry name" value="Carbonic_anhydrase_sf"/>
</dbReference>
<feature type="binding site" evidence="7">
    <location>
        <position position="76"/>
    </location>
    <ligand>
        <name>Zn(2+)</name>
        <dbReference type="ChEBI" id="CHEBI:29105"/>
    </ligand>
</feature>
<dbReference type="SUPFAM" id="SSF53056">
    <property type="entry name" value="beta-carbonic anhydrase, cab"/>
    <property type="match status" value="1"/>
</dbReference>
<evidence type="ECO:0000256" key="8">
    <source>
        <dbReference type="RuleBase" id="RU003956"/>
    </source>
</evidence>